<comment type="function">
    <text evidence="4">Protein with pleiotropic attributes mediated in a cell-compartment- and tissue-specific manner, which include the plasma membrane-associated cell signaling functions, mitochondrial chaperone, and transcriptional co-regulator of transcription factors and sex steroid hormones in the nucleus.</text>
</comment>
<feature type="compositionally biased region" description="Low complexity" evidence="6">
    <location>
        <begin position="156"/>
        <end position="170"/>
    </location>
</feature>
<evidence type="ECO:0000256" key="6">
    <source>
        <dbReference type="SAM" id="MobiDB-lite"/>
    </source>
</evidence>
<dbReference type="InterPro" id="IPR000163">
    <property type="entry name" value="Prohibitin"/>
</dbReference>
<feature type="compositionally biased region" description="Pro residues" evidence="6">
    <location>
        <begin position="146"/>
        <end position="155"/>
    </location>
</feature>
<gene>
    <name evidence="7" type="primary">PHB2</name>
</gene>
<accession>A0A674G6X6</accession>
<evidence type="ECO:0000256" key="4">
    <source>
        <dbReference type="ARBA" id="ARBA00037479"/>
    </source>
</evidence>
<dbReference type="AlphaFoldDB" id="A0A674G6X6"/>
<keyword evidence="8" id="KW-1185">Reference proteome</keyword>
<dbReference type="Ensembl" id="ENSTGUT00000025095.1">
    <property type="protein sequence ID" value="ENSTGUP00000018411.1"/>
    <property type="gene ID" value="ENSTGUG00000013273.2"/>
</dbReference>
<proteinExistence type="inferred from homology"/>
<evidence type="ECO:0000313" key="7">
    <source>
        <dbReference type="Ensembl" id="ENSTGUP00000018411.1"/>
    </source>
</evidence>
<feature type="compositionally biased region" description="Low complexity" evidence="6">
    <location>
        <begin position="128"/>
        <end position="145"/>
    </location>
</feature>
<evidence type="ECO:0000256" key="5">
    <source>
        <dbReference type="ARBA" id="ARBA00039584"/>
    </source>
</evidence>
<name>A0A674G6X6_TAEGU</name>
<comment type="subcellular location">
    <subcellularLocation>
        <location evidence="1">Membrane</location>
    </subcellularLocation>
</comment>
<feature type="compositionally biased region" description="Basic residues" evidence="6">
    <location>
        <begin position="179"/>
        <end position="189"/>
    </location>
</feature>
<dbReference type="PANTHER" id="PTHR23222:SF1">
    <property type="entry name" value="PROHIBITIN-2"/>
    <property type="match status" value="1"/>
</dbReference>
<protein>
    <recommendedName>
        <fullName evidence="5">Prohibitin-2</fullName>
    </recommendedName>
</protein>
<reference evidence="7" key="2">
    <citation type="submission" date="2025-08" db="UniProtKB">
        <authorList>
            <consortium name="Ensembl"/>
        </authorList>
    </citation>
    <scope>IDENTIFICATION</scope>
</reference>
<feature type="region of interest" description="Disordered" evidence="6">
    <location>
        <begin position="84"/>
        <end position="285"/>
    </location>
</feature>
<dbReference type="InParanoid" id="A0A674G6X6"/>
<sequence>MGHCNAKKSSPHPNPDSAQSPPAQRGSPNSAPGSRGTGGRPDPRGDGPEQPSGYLVRDVGPHLPGVPAVPQQQRLVLVAVEQLERLPHLRPKHGRVSGERDHPGHGRTRPDLPPPAPSRSPGSPPPARRGAGAARGAAWRPASALHPPPPPPPAARPHVPAWAPPFCHAAPPAPPPPRPSRRGHPRWRRGAPSICLRPDPLPERLGRRAGRRVLGAGRGSGGSSRRRGFPPERHGGRSFRCPSRRGRWRGGHGAEPEGPGGAAADRAPRRRHRAQAAAGRRRPGLRRARVRLHCGGRPARHLLQPHRRRAAGHHPGRGAALQDPLVPVPHHLRHPSAAAENLLPHWFQRPADGEHLAAGADAAQRGRAAQHVPAPGAGLRGACAALHRQRGAQERRGQVQRLAAHHTEGPAQQEAQRAQFLVEKAKQEQKQKIVQAEGEATAAKMLGEALSRNPGYIKLRKIRAAQNISKTIAASQNRVYLTADNLVLNLQDEAFTR</sequence>
<feature type="compositionally biased region" description="Polar residues" evidence="6">
    <location>
        <begin position="16"/>
        <end position="31"/>
    </location>
</feature>
<evidence type="ECO:0000256" key="2">
    <source>
        <dbReference type="ARBA" id="ARBA00009658"/>
    </source>
</evidence>
<feature type="region of interest" description="Disordered" evidence="6">
    <location>
        <begin position="1"/>
        <end position="69"/>
    </location>
</feature>
<dbReference type="PANTHER" id="PTHR23222">
    <property type="entry name" value="PROHIBITIN"/>
    <property type="match status" value="1"/>
</dbReference>
<feature type="compositionally biased region" description="Basic and acidic residues" evidence="6">
    <location>
        <begin position="96"/>
        <end position="110"/>
    </location>
</feature>
<dbReference type="GO" id="GO:0016020">
    <property type="term" value="C:membrane"/>
    <property type="evidence" value="ECO:0007669"/>
    <property type="project" value="UniProtKB-SubCell"/>
</dbReference>
<dbReference type="PRINTS" id="PR00679">
    <property type="entry name" value="PROHIBITIN"/>
</dbReference>
<dbReference type="Proteomes" id="UP000007754">
    <property type="component" value="Chromosome 1"/>
</dbReference>
<feature type="compositionally biased region" description="Basic residues" evidence="6">
    <location>
        <begin position="268"/>
        <end position="285"/>
    </location>
</feature>
<reference evidence="7" key="3">
    <citation type="submission" date="2025-09" db="UniProtKB">
        <authorList>
            <consortium name="Ensembl"/>
        </authorList>
    </citation>
    <scope>IDENTIFICATION</scope>
</reference>
<evidence type="ECO:0000256" key="3">
    <source>
        <dbReference type="ARBA" id="ARBA00023136"/>
    </source>
</evidence>
<comment type="similarity">
    <text evidence="2">Belongs to the prohibitin family.</text>
</comment>
<reference evidence="7 8" key="1">
    <citation type="journal article" date="2010" name="Nature">
        <title>The genome of a songbird.</title>
        <authorList>
            <person name="Warren W.C."/>
            <person name="Clayton D.F."/>
            <person name="Ellegren H."/>
            <person name="Arnold A.P."/>
            <person name="Hillier L.W."/>
            <person name="Kunstner A."/>
            <person name="Searle S."/>
            <person name="White S."/>
            <person name="Vilella A.J."/>
            <person name="Fairley S."/>
            <person name="Heger A."/>
            <person name="Kong L."/>
            <person name="Ponting C.P."/>
            <person name="Jarvis E.D."/>
            <person name="Mello C.V."/>
            <person name="Minx P."/>
            <person name="Lovell P."/>
            <person name="Velho T.A."/>
            <person name="Ferris M."/>
            <person name="Balakrishnan C.N."/>
            <person name="Sinha S."/>
            <person name="Blatti C."/>
            <person name="London S.E."/>
            <person name="Li Y."/>
            <person name="Lin Y.C."/>
            <person name="George J."/>
            <person name="Sweedler J."/>
            <person name="Southey B."/>
            <person name="Gunaratne P."/>
            <person name="Watson M."/>
            <person name="Nam K."/>
            <person name="Backstrom N."/>
            <person name="Smeds L."/>
            <person name="Nabholz B."/>
            <person name="Itoh Y."/>
            <person name="Whitney O."/>
            <person name="Pfenning A.R."/>
            <person name="Howard J."/>
            <person name="Volker M."/>
            <person name="Skinner B.M."/>
            <person name="Griffin D.K."/>
            <person name="Ye L."/>
            <person name="McLaren W.M."/>
            <person name="Flicek P."/>
            <person name="Quesada V."/>
            <person name="Velasco G."/>
            <person name="Lopez-Otin C."/>
            <person name="Puente X.S."/>
            <person name="Olender T."/>
            <person name="Lancet D."/>
            <person name="Smit A.F."/>
            <person name="Hubley R."/>
            <person name="Konkel M.K."/>
            <person name="Walker J.A."/>
            <person name="Batzer M.A."/>
            <person name="Gu W."/>
            <person name="Pollock D.D."/>
            <person name="Chen L."/>
            <person name="Cheng Z."/>
            <person name="Eichler E.E."/>
            <person name="Stapley J."/>
            <person name="Slate J."/>
            <person name="Ekblom R."/>
            <person name="Birkhead T."/>
            <person name="Burke T."/>
            <person name="Burt D."/>
            <person name="Scharff C."/>
            <person name="Adam I."/>
            <person name="Richard H."/>
            <person name="Sultan M."/>
            <person name="Soldatov A."/>
            <person name="Lehrach H."/>
            <person name="Edwards S.V."/>
            <person name="Yang S.P."/>
            <person name="Li X."/>
            <person name="Graves T."/>
            <person name="Fulton L."/>
            <person name="Nelson J."/>
            <person name="Chinwalla A."/>
            <person name="Hou S."/>
            <person name="Mardis E.R."/>
            <person name="Wilson R.K."/>
        </authorList>
    </citation>
    <scope>NUCLEOTIDE SEQUENCE [LARGE SCALE GENOMIC DNA]</scope>
</reference>
<feature type="compositionally biased region" description="Basic residues" evidence="6">
    <location>
        <begin position="1"/>
        <end position="10"/>
    </location>
</feature>
<keyword evidence="3" id="KW-0472">Membrane</keyword>
<evidence type="ECO:0000256" key="1">
    <source>
        <dbReference type="ARBA" id="ARBA00004370"/>
    </source>
</evidence>
<dbReference type="GO" id="GO:0005739">
    <property type="term" value="C:mitochondrion"/>
    <property type="evidence" value="ECO:0007669"/>
    <property type="project" value="TreeGrafter"/>
</dbReference>
<feature type="compositionally biased region" description="Pro residues" evidence="6">
    <location>
        <begin position="111"/>
        <end position="127"/>
    </location>
</feature>
<dbReference type="GO" id="GO:0007005">
    <property type="term" value="P:mitochondrion organization"/>
    <property type="evidence" value="ECO:0007669"/>
    <property type="project" value="TreeGrafter"/>
</dbReference>
<organism evidence="7 8">
    <name type="scientific">Taeniopygia guttata</name>
    <name type="common">Zebra finch</name>
    <name type="synonym">Poephila guttata</name>
    <dbReference type="NCBI Taxonomy" id="59729"/>
    <lineage>
        <taxon>Eukaryota</taxon>
        <taxon>Metazoa</taxon>
        <taxon>Chordata</taxon>
        <taxon>Craniata</taxon>
        <taxon>Vertebrata</taxon>
        <taxon>Euteleostomi</taxon>
        <taxon>Archelosauria</taxon>
        <taxon>Archosauria</taxon>
        <taxon>Dinosauria</taxon>
        <taxon>Saurischia</taxon>
        <taxon>Theropoda</taxon>
        <taxon>Coelurosauria</taxon>
        <taxon>Aves</taxon>
        <taxon>Neognathae</taxon>
        <taxon>Neoaves</taxon>
        <taxon>Telluraves</taxon>
        <taxon>Australaves</taxon>
        <taxon>Passeriformes</taxon>
        <taxon>Passeroidea</taxon>
        <taxon>Estrildidae</taxon>
        <taxon>Estrildinae</taxon>
        <taxon>Taeniopygia</taxon>
    </lineage>
</organism>
<evidence type="ECO:0000313" key="8">
    <source>
        <dbReference type="Proteomes" id="UP000007754"/>
    </source>
</evidence>
<dbReference type="GeneTree" id="ENSGT00950000183070"/>